<evidence type="ECO:0000313" key="2">
    <source>
        <dbReference type="Proteomes" id="UP001302477"/>
    </source>
</evidence>
<dbReference type="AlphaFoldDB" id="A0AAU0MYI4"/>
<accession>A0AAU0MYI4</accession>
<proteinExistence type="predicted"/>
<reference evidence="1 2" key="1">
    <citation type="submission" date="2023-10" db="EMBL/GenBank/DDBJ databases">
        <title>Description of Microbulbifer bruguierae sp. nov., isolated from the sediments of mangrove plant Bruguiera sexangula and comparative genomic analyses of the genus Microbulbifer.</title>
        <authorList>
            <person name="Long M."/>
        </authorList>
    </citation>
    <scope>NUCLEOTIDE SEQUENCE [LARGE SCALE GENOMIC DNA]</scope>
    <source>
        <strain evidence="1 2">SPO729</strain>
    </source>
</reference>
<organism evidence="1 2">
    <name type="scientific">Microbulbifer pacificus</name>
    <dbReference type="NCBI Taxonomy" id="407164"/>
    <lineage>
        <taxon>Bacteria</taxon>
        <taxon>Pseudomonadati</taxon>
        <taxon>Pseudomonadota</taxon>
        <taxon>Gammaproteobacteria</taxon>
        <taxon>Cellvibrionales</taxon>
        <taxon>Microbulbiferaceae</taxon>
        <taxon>Microbulbifer</taxon>
    </lineage>
</organism>
<dbReference type="EMBL" id="CP137555">
    <property type="protein sequence ID" value="WOX04488.1"/>
    <property type="molecule type" value="Genomic_DNA"/>
</dbReference>
<protein>
    <submittedName>
        <fullName evidence="1">Uncharacterized protein</fullName>
    </submittedName>
</protein>
<name>A0AAU0MYI4_9GAMM</name>
<dbReference type="KEGG" id="mpaf:R5R33_12140"/>
<dbReference type="RefSeq" id="WP_318952966.1">
    <property type="nucleotide sequence ID" value="NZ_CP137555.1"/>
</dbReference>
<sequence length="84" mass="9896">METRAAPKQYHRYRIEDFDLSQLLAMLERIDFPHDPARVKETFESLPRNVNTRGEKRSDITLDLLSDEVRAELILAAERYGYTL</sequence>
<dbReference type="Proteomes" id="UP001302477">
    <property type="component" value="Chromosome"/>
</dbReference>
<evidence type="ECO:0000313" key="1">
    <source>
        <dbReference type="EMBL" id="WOX04488.1"/>
    </source>
</evidence>
<gene>
    <name evidence="1" type="ORF">R5R33_12140</name>
</gene>
<keyword evidence="2" id="KW-1185">Reference proteome</keyword>